<dbReference type="GO" id="GO:0098542">
    <property type="term" value="P:defense response to other organism"/>
    <property type="evidence" value="ECO:0007669"/>
    <property type="project" value="EnsemblPlants"/>
</dbReference>
<dbReference type="EMBL" id="JAMSHJ010000002">
    <property type="protein sequence ID" value="KAI5432762.1"/>
    <property type="molecule type" value="Genomic_DNA"/>
</dbReference>
<accession>A0A9D4Y5M4</accession>
<organism evidence="1 2">
    <name type="scientific">Pisum sativum</name>
    <name type="common">Garden pea</name>
    <name type="synonym">Lathyrus oleraceus</name>
    <dbReference type="NCBI Taxonomy" id="3888"/>
    <lineage>
        <taxon>Eukaryota</taxon>
        <taxon>Viridiplantae</taxon>
        <taxon>Streptophyta</taxon>
        <taxon>Embryophyta</taxon>
        <taxon>Tracheophyta</taxon>
        <taxon>Spermatophyta</taxon>
        <taxon>Magnoliopsida</taxon>
        <taxon>eudicotyledons</taxon>
        <taxon>Gunneridae</taxon>
        <taxon>Pentapetalae</taxon>
        <taxon>rosids</taxon>
        <taxon>fabids</taxon>
        <taxon>Fabales</taxon>
        <taxon>Fabaceae</taxon>
        <taxon>Papilionoideae</taxon>
        <taxon>50 kb inversion clade</taxon>
        <taxon>NPAAA clade</taxon>
        <taxon>Hologalegina</taxon>
        <taxon>IRL clade</taxon>
        <taxon>Fabeae</taxon>
        <taxon>Lathyrus</taxon>
    </lineage>
</organism>
<evidence type="ECO:0000313" key="2">
    <source>
        <dbReference type="Proteomes" id="UP001058974"/>
    </source>
</evidence>
<proteinExistence type="predicted"/>
<dbReference type="Pfam" id="PF06405">
    <property type="entry name" value="RCC_reductase"/>
    <property type="match status" value="1"/>
</dbReference>
<evidence type="ECO:0008006" key="3">
    <source>
        <dbReference type="Google" id="ProtNLM"/>
    </source>
</evidence>
<dbReference type="GO" id="GO:0009507">
    <property type="term" value="C:chloroplast"/>
    <property type="evidence" value="ECO:0007669"/>
    <property type="project" value="EnsemblPlants"/>
</dbReference>
<dbReference type="GO" id="GO:0051743">
    <property type="term" value="F:red chlorophyll catabolite reductase activity"/>
    <property type="evidence" value="ECO:0007669"/>
    <property type="project" value="EnsemblPlants"/>
</dbReference>
<dbReference type="Gramene" id="Psat02G0017100-T1">
    <property type="protein sequence ID" value="KAI5432762.1"/>
    <property type="gene ID" value="KIW84_020171"/>
</dbReference>
<reference evidence="1 2" key="1">
    <citation type="journal article" date="2022" name="Nat. Genet.">
        <title>Improved pea reference genome and pan-genome highlight genomic features and evolutionary characteristics.</title>
        <authorList>
            <person name="Yang T."/>
            <person name="Liu R."/>
            <person name="Luo Y."/>
            <person name="Hu S."/>
            <person name="Wang D."/>
            <person name="Wang C."/>
            <person name="Pandey M.K."/>
            <person name="Ge S."/>
            <person name="Xu Q."/>
            <person name="Li N."/>
            <person name="Li G."/>
            <person name="Huang Y."/>
            <person name="Saxena R.K."/>
            <person name="Ji Y."/>
            <person name="Li M."/>
            <person name="Yan X."/>
            <person name="He Y."/>
            <person name="Liu Y."/>
            <person name="Wang X."/>
            <person name="Xiang C."/>
            <person name="Varshney R.K."/>
            <person name="Ding H."/>
            <person name="Gao S."/>
            <person name="Zong X."/>
        </authorList>
    </citation>
    <scope>NUCLEOTIDE SEQUENCE [LARGE SCALE GENOMIC DNA]</scope>
    <source>
        <strain evidence="1 2">cv. Zhongwan 6</strain>
    </source>
</reference>
<dbReference type="GO" id="GO:0005739">
    <property type="term" value="C:mitochondrion"/>
    <property type="evidence" value="ECO:0007669"/>
    <property type="project" value="EnsemblPlants"/>
</dbReference>
<protein>
    <recommendedName>
        <fullName evidence="3">Red chlorophyll catabolite reductase</fullName>
    </recommendedName>
</protein>
<name>A0A9D4Y5M4_PEA</name>
<dbReference type="GO" id="GO:0010363">
    <property type="term" value="P:regulation of plant-type hypersensitive response"/>
    <property type="evidence" value="ECO:0007669"/>
    <property type="project" value="EnsemblPlants"/>
</dbReference>
<comment type="caution">
    <text evidence="1">The sequence shown here is derived from an EMBL/GenBank/DDBJ whole genome shotgun (WGS) entry which is preliminary data.</text>
</comment>
<evidence type="ECO:0000313" key="1">
    <source>
        <dbReference type="EMBL" id="KAI5432762.1"/>
    </source>
</evidence>
<sequence>QNNICLSYTIEMMMFCGNSLHAPLSIFSSPRLQLSSSSSSRFSISCSQMDTHNNHKFLELPFVSAPHKNLMLDLVSTLEDRLQSHLLPCSLPCDVQYYKTNTGTSEISLHITPGNTHSPIDFVLGSWVHSKLPTGGSLDITSISGYLKTSNDAPNFMFELIRSSPTMLIFVLDLPPRKDLALSPDYLKTFYEDTELDKHRQALEKVHEVQPYFSSSFFIRAITSPTAICVRVQTENDGGERIDEILRNHIGPISKQVLGIWLDHCACAEREVGEEEKAYLKKRDGFIRNKTVEVDLGTSFPRLFGPEGADKLLDAIKKYFTV</sequence>
<dbReference type="Gene3D" id="3.40.1500.20">
    <property type="match status" value="1"/>
</dbReference>
<dbReference type="Proteomes" id="UP001058974">
    <property type="component" value="Chromosome 2"/>
</dbReference>
<dbReference type="GO" id="GO:0015996">
    <property type="term" value="P:chlorophyll catabolic process"/>
    <property type="evidence" value="ECO:0007669"/>
    <property type="project" value="EnsemblPlants"/>
</dbReference>
<keyword evidence="2" id="KW-1185">Reference proteome</keyword>
<dbReference type="GO" id="GO:0005829">
    <property type="term" value="C:cytosol"/>
    <property type="evidence" value="ECO:0007669"/>
    <property type="project" value="EnsemblPlants"/>
</dbReference>
<dbReference type="InterPro" id="IPR009439">
    <property type="entry name" value="RCC_reductase"/>
</dbReference>
<dbReference type="PANTHER" id="PTHR34685:SF2">
    <property type="entry name" value="RED CHLOROPHYLL CATABOLITE REDUCTASE, CHLOROPLASTIC"/>
    <property type="match status" value="1"/>
</dbReference>
<dbReference type="PANTHER" id="PTHR34685">
    <property type="entry name" value="RED CHLOROPHYLL CATABOLITE REDUCTASE, CHLOROPLASTIC"/>
    <property type="match status" value="1"/>
</dbReference>
<gene>
    <name evidence="1" type="ORF">KIW84_020171</name>
</gene>
<feature type="non-terminal residue" evidence="1">
    <location>
        <position position="1"/>
    </location>
</feature>
<dbReference type="AlphaFoldDB" id="A0A9D4Y5M4"/>